<evidence type="ECO:0000313" key="6">
    <source>
        <dbReference type="EMBL" id="CAG7603667.1"/>
    </source>
</evidence>
<feature type="region of interest" description="Phosphopantothenoylcysteine decarboxylase" evidence="3">
    <location>
        <begin position="1"/>
        <end position="212"/>
    </location>
</feature>
<sequence length="434" mass="44831">MNIVLGVSGGIAAYKAVSLARLFVEAGHELHVVPTANALEFVGAVTWEAISGHPVTHEVNERADEVRHVRLGQQADAVVVAPATASAIARLAAGIADDLLGTTALATRAPLILAPAMHTEMWEHPATRRNVELLRERGATIVGPDSGRLTGADSGPGRMSDPERIFAETLRVIGAADATGGAAAADAAGADAADAGAGSGSADRAAVLAGRRVAVSAGGTREPIDPVRFIGNRSSGRQGAAIALAAAERGADVILVAANVEAAVLAEVRAHPAVRIVPVGTAVELRHEMEEASVGSDVIVMTAAVADFRPATVEELKIRKAELGGAAPVIELVENPDILAGLVAQRTAGQLVVGFAAETADDEDRLLELGREKQRRKGVDLLAVNPVGWTSGFESDRNSIRVLDHEGAVVLREEASKAELAASLIELFAQRLGR</sequence>
<comment type="similarity">
    <text evidence="3">In the N-terminal section; belongs to the HFCD (homo-oligomeric flavin containing Cys decarboxylase) superfamily.</text>
</comment>
<feature type="binding site" evidence="3">
    <location>
        <position position="355"/>
    </location>
    <ligand>
        <name>CTP</name>
        <dbReference type="ChEBI" id="CHEBI:37563"/>
    </ligand>
</feature>
<comment type="similarity">
    <text evidence="3">In the C-terminal section; belongs to the PPC synthetase family.</text>
</comment>
<dbReference type="GO" id="GO:0015937">
    <property type="term" value="P:coenzyme A biosynthetic process"/>
    <property type="evidence" value="ECO:0007669"/>
    <property type="project" value="UniProtKB-UniRule"/>
</dbReference>
<dbReference type="Pfam" id="PF02441">
    <property type="entry name" value="Flavoprotein"/>
    <property type="match status" value="1"/>
</dbReference>
<keyword evidence="3" id="KW-0285">Flavoprotein</keyword>
<organism evidence="6 7">
    <name type="scientific">Leucobacter soli</name>
    <dbReference type="NCBI Taxonomy" id="2812850"/>
    <lineage>
        <taxon>Bacteria</taxon>
        <taxon>Bacillati</taxon>
        <taxon>Actinomycetota</taxon>
        <taxon>Actinomycetes</taxon>
        <taxon>Micrococcales</taxon>
        <taxon>Microbacteriaceae</taxon>
        <taxon>Leucobacter</taxon>
    </lineage>
</organism>
<keyword evidence="3" id="KW-0288">FMN</keyword>
<dbReference type="PANTHER" id="PTHR14359:SF6">
    <property type="entry name" value="PHOSPHOPANTOTHENOYLCYSTEINE DECARBOXYLASE"/>
    <property type="match status" value="1"/>
</dbReference>
<feature type="binding site" evidence="3">
    <location>
        <position position="377"/>
    </location>
    <ligand>
        <name>CTP</name>
        <dbReference type="ChEBI" id="CHEBI:37563"/>
    </ligand>
</feature>
<feature type="domain" description="Flavoprotein" evidence="4">
    <location>
        <begin position="1"/>
        <end position="171"/>
    </location>
</feature>
<dbReference type="GO" id="GO:0010181">
    <property type="term" value="F:FMN binding"/>
    <property type="evidence" value="ECO:0007669"/>
    <property type="project" value="UniProtKB-UniRule"/>
</dbReference>
<accession>A0A916JUD7</accession>
<proteinExistence type="inferred from homology"/>
<comment type="pathway">
    <text evidence="3">Cofactor biosynthesis; coenzyme A biosynthesis; CoA from (R)-pantothenate: step 2/5.</text>
</comment>
<dbReference type="GO" id="GO:0071513">
    <property type="term" value="C:phosphopantothenoylcysteine decarboxylase complex"/>
    <property type="evidence" value="ECO:0007669"/>
    <property type="project" value="TreeGrafter"/>
</dbReference>
<evidence type="ECO:0000256" key="3">
    <source>
        <dbReference type="HAMAP-Rule" id="MF_02225"/>
    </source>
</evidence>
<comment type="cofactor">
    <cofactor evidence="3">
        <name>FMN</name>
        <dbReference type="ChEBI" id="CHEBI:58210"/>
    </cofactor>
    <text evidence="3">Binds 1 FMN per subunit.</text>
</comment>
<dbReference type="RefSeq" id="WP_218114292.1">
    <property type="nucleotide sequence ID" value="NZ_CAJVAP010000006.1"/>
</dbReference>
<reference evidence="6" key="1">
    <citation type="submission" date="2021-06" db="EMBL/GenBank/DDBJ databases">
        <authorList>
            <person name="Criscuolo A."/>
        </authorList>
    </citation>
    <scope>NUCLEOTIDE SEQUENCE</scope>
    <source>
        <strain evidence="6">CIP111803</strain>
    </source>
</reference>
<dbReference type="InterPro" id="IPR007085">
    <property type="entry name" value="DNA/pantothenate-metab_flavo_C"/>
</dbReference>
<feature type="binding site" evidence="3">
    <location>
        <position position="317"/>
    </location>
    <ligand>
        <name>CTP</name>
        <dbReference type="ChEBI" id="CHEBI:37563"/>
    </ligand>
</feature>
<comment type="catalytic activity">
    <reaction evidence="3">
        <text>N-[(R)-4-phosphopantothenoyl]-L-cysteine + H(+) = (R)-4'-phosphopantetheine + CO2</text>
        <dbReference type="Rhea" id="RHEA:16793"/>
        <dbReference type="ChEBI" id="CHEBI:15378"/>
        <dbReference type="ChEBI" id="CHEBI:16526"/>
        <dbReference type="ChEBI" id="CHEBI:59458"/>
        <dbReference type="ChEBI" id="CHEBI:61723"/>
        <dbReference type="EC" id="4.1.1.36"/>
    </reaction>
</comment>
<comment type="caution">
    <text evidence="3">Lacks conserved residue(s) required for the propagation of feature annotation.</text>
</comment>
<dbReference type="GO" id="GO:0015941">
    <property type="term" value="P:pantothenate catabolic process"/>
    <property type="evidence" value="ECO:0007669"/>
    <property type="project" value="InterPro"/>
</dbReference>
<evidence type="ECO:0000259" key="4">
    <source>
        <dbReference type="Pfam" id="PF02441"/>
    </source>
</evidence>
<comment type="function">
    <text evidence="3">Catalyzes two sequential steps in the biosynthesis of coenzyme A. In the first step cysteine is conjugated to 4'-phosphopantothenate to form 4-phosphopantothenoylcysteine. In the second step the latter compound is decarboxylated to form 4'-phosphopantotheine.</text>
</comment>
<dbReference type="Proteomes" id="UP000693892">
    <property type="component" value="Unassembled WGS sequence"/>
</dbReference>
<keyword evidence="2 3" id="KW-0456">Lyase</keyword>
<comment type="catalytic activity">
    <reaction evidence="3">
        <text>(R)-4'-phosphopantothenate + L-cysteine + CTP = N-[(R)-4-phosphopantothenoyl]-L-cysteine + CMP + diphosphate + H(+)</text>
        <dbReference type="Rhea" id="RHEA:19397"/>
        <dbReference type="ChEBI" id="CHEBI:10986"/>
        <dbReference type="ChEBI" id="CHEBI:15378"/>
        <dbReference type="ChEBI" id="CHEBI:33019"/>
        <dbReference type="ChEBI" id="CHEBI:35235"/>
        <dbReference type="ChEBI" id="CHEBI:37563"/>
        <dbReference type="ChEBI" id="CHEBI:59458"/>
        <dbReference type="ChEBI" id="CHEBI:60377"/>
        <dbReference type="EC" id="6.3.2.5"/>
    </reaction>
</comment>
<dbReference type="Pfam" id="PF04127">
    <property type="entry name" value="DFP"/>
    <property type="match status" value="1"/>
</dbReference>
<dbReference type="GO" id="GO:0004633">
    <property type="term" value="F:phosphopantothenoylcysteine decarboxylase activity"/>
    <property type="evidence" value="ECO:0007669"/>
    <property type="project" value="UniProtKB-UniRule"/>
</dbReference>
<dbReference type="InterPro" id="IPR005252">
    <property type="entry name" value="CoaBC"/>
</dbReference>
<dbReference type="EC" id="4.1.1.36" evidence="3"/>
<keyword evidence="3" id="KW-0436">Ligase</keyword>
<protein>
    <recommendedName>
        <fullName evidence="3">Coenzyme A biosynthesis bifunctional protein CoaBC</fullName>
    </recommendedName>
    <alternativeName>
        <fullName evidence="3">DNA/pantothenate metabolism flavoprotein</fullName>
    </alternativeName>
    <alternativeName>
        <fullName evidence="3">Phosphopantothenoylcysteine synthetase/decarboxylase</fullName>
        <shortName evidence="3">PPCS-PPCDC</shortName>
    </alternativeName>
    <domain>
        <recommendedName>
            <fullName evidence="3">Phosphopantothenoylcysteine decarboxylase</fullName>
            <shortName evidence="3">PPC decarboxylase</shortName>
            <shortName evidence="3">PPC-DC</shortName>
            <ecNumber evidence="3">4.1.1.36</ecNumber>
        </recommendedName>
        <alternativeName>
            <fullName evidence="3">CoaC</fullName>
        </alternativeName>
    </domain>
    <domain>
        <recommendedName>
            <fullName evidence="3">Phosphopantothenate--cysteine ligase</fullName>
            <ecNumber evidence="3">6.3.2.5</ecNumber>
        </recommendedName>
        <alternativeName>
            <fullName evidence="3">CoaB</fullName>
        </alternativeName>
        <alternativeName>
            <fullName evidence="3">Phosphopantothenoylcysteine synthetase</fullName>
            <shortName evidence="3">PPC synthetase</shortName>
            <shortName evidence="3">PPC-S</shortName>
        </alternativeName>
    </domain>
</protein>
<comment type="pathway">
    <text evidence="3">Cofactor biosynthesis; coenzyme A biosynthesis; CoA from (R)-pantothenate: step 3/5.</text>
</comment>
<evidence type="ECO:0000313" key="7">
    <source>
        <dbReference type="Proteomes" id="UP000693892"/>
    </source>
</evidence>
<comment type="caution">
    <text evidence="6">The sequence shown here is derived from an EMBL/GenBank/DDBJ whole genome shotgun (WGS) entry which is preliminary data.</text>
</comment>
<keyword evidence="3" id="KW-0479">Metal-binding</keyword>
<dbReference type="EC" id="6.3.2.5" evidence="3"/>
<dbReference type="GO" id="GO:0046872">
    <property type="term" value="F:metal ion binding"/>
    <property type="evidence" value="ECO:0007669"/>
    <property type="project" value="UniProtKB-KW"/>
</dbReference>
<evidence type="ECO:0000259" key="5">
    <source>
        <dbReference type="Pfam" id="PF04127"/>
    </source>
</evidence>
<feature type="binding site" evidence="3">
    <location>
        <position position="307"/>
    </location>
    <ligand>
        <name>CTP</name>
        <dbReference type="ChEBI" id="CHEBI:37563"/>
    </ligand>
</feature>
<dbReference type="AlphaFoldDB" id="A0A916JUD7"/>
<name>A0A916JUD7_9MICO</name>
<gene>
    <name evidence="3 6" type="primary">coaBC</name>
    <name evidence="6" type="ORF">LEUCIP111803_00658</name>
</gene>
<evidence type="ECO:0000256" key="1">
    <source>
        <dbReference type="ARBA" id="ARBA00022793"/>
    </source>
</evidence>
<dbReference type="HAMAP" id="MF_02225">
    <property type="entry name" value="CoaBC"/>
    <property type="match status" value="1"/>
</dbReference>
<feature type="binding site" evidence="3">
    <location>
        <begin position="336"/>
        <end position="339"/>
    </location>
    <ligand>
        <name>CTP</name>
        <dbReference type="ChEBI" id="CHEBI:37563"/>
    </ligand>
</feature>
<feature type="binding site" evidence="3">
    <location>
        <position position="373"/>
    </location>
    <ligand>
        <name>CTP</name>
        <dbReference type="ChEBI" id="CHEBI:37563"/>
    </ligand>
</feature>
<keyword evidence="3" id="KW-0511">Multifunctional enzyme</keyword>
<keyword evidence="7" id="KW-1185">Reference proteome</keyword>
<dbReference type="EMBL" id="CAJVAP010000006">
    <property type="protein sequence ID" value="CAG7603667.1"/>
    <property type="molecule type" value="Genomic_DNA"/>
</dbReference>
<comment type="cofactor">
    <cofactor evidence="3">
        <name>Mg(2+)</name>
        <dbReference type="ChEBI" id="CHEBI:18420"/>
    </cofactor>
</comment>
<evidence type="ECO:0000256" key="2">
    <source>
        <dbReference type="ARBA" id="ARBA00023239"/>
    </source>
</evidence>
<feature type="region of interest" description="Phosphopantothenate--cysteine ligase" evidence="3">
    <location>
        <begin position="213"/>
        <end position="434"/>
    </location>
</feature>
<dbReference type="GO" id="GO:0004632">
    <property type="term" value="F:phosphopantothenate--cysteine ligase activity"/>
    <property type="evidence" value="ECO:0007669"/>
    <property type="project" value="UniProtKB-UniRule"/>
</dbReference>
<feature type="domain" description="DNA/pantothenate metabolism flavoprotein C-terminal" evidence="5">
    <location>
        <begin position="208"/>
        <end position="429"/>
    </location>
</feature>
<keyword evidence="3" id="KW-0460">Magnesium</keyword>
<keyword evidence="1 3" id="KW-0210">Decarboxylase</keyword>
<dbReference type="InterPro" id="IPR003382">
    <property type="entry name" value="Flavoprotein"/>
</dbReference>
<dbReference type="PANTHER" id="PTHR14359">
    <property type="entry name" value="HOMO-OLIGOMERIC FLAVIN CONTAINING CYS DECARBOXYLASE FAMILY"/>
    <property type="match status" value="1"/>
</dbReference>